<keyword evidence="5" id="KW-0732">Signal</keyword>
<organism evidence="7 8">
    <name type="scientific">Pseudomonas fluorescens HK44</name>
    <dbReference type="NCBI Taxonomy" id="1042209"/>
    <lineage>
        <taxon>Bacteria</taxon>
        <taxon>Pseudomonadati</taxon>
        <taxon>Pseudomonadota</taxon>
        <taxon>Gammaproteobacteria</taxon>
        <taxon>Pseudomonadales</taxon>
        <taxon>Pseudomonadaceae</taxon>
        <taxon>Pseudomonas</taxon>
    </lineage>
</organism>
<dbReference type="AlphaFoldDB" id="A0A010TB27"/>
<gene>
    <name evidence="7" type="ORF">HK44_000620</name>
</gene>
<comment type="caution">
    <text evidence="7">The sequence shown here is derived from an EMBL/GenBank/DDBJ whole genome shotgun (WGS) entry which is preliminary data.</text>
</comment>
<evidence type="ECO:0000256" key="4">
    <source>
        <dbReference type="PROSITE-ProRule" id="PRU00433"/>
    </source>
</evidence>
<evidence type="ECO:0000313" key="8">
    <source>
        <dbReference type="Proteomes" id="UP000022611"/>
    </source>
</evidence>
<dbReference type="GO" id="GO:0009055">
    <property type="term" value="F:electron transfer activity"/>
    <property type="evidence" value="ECO:0007669"/>
    <property type="project" value="InterPro"/>
</dbReference>
<dbReference type="PATRIC" id="fig|1042209.11.peg.2467"/>
<evidence type="ECO:0000256" key="1">
    <source>
        <dbReference type="ARBA" id="ARBA00022617"/>
    </source>
</evidence>
<evidence type="ECO:0000259" key="6">
    <source>
        <dbReference type="PROSITE" id="PS51007"/>
    </source>
</evidence>
<dbReference type="GO" id="GO:0020037">
    <property type="term" value="F:heme binding"/>
    <property type="evidence" value="ECO:0007669"/>
    <property type="project" value="InterPro"/>
</dbReference>
<dbReference type="SUPFAM" id="SSF46626">
    <property type="entry name" value="Cytochrome c"/>
    <property type="match status" value="1"/>
</dbReference>
<evidence type="ECO:0000313" key="7">
    <source>
        <dbReference type="EMBL" id="EXF94497.1"/>
    </source>
</evidence>
<dbReference type="Pfam" id="PF13442">
    <property type="entry name" value="Cytochrome_CBB3"/>
    <property type="match status" value="1"/>
</dbReference>
<dbReference type="InterPro" id="IPR036909">
    <property type="entry name" value="Cyt_c-like_dom_sf"/>
</dbReference>
<name>A0A010TB27_PSEFL</name>
<proteinExistence type="predicted"/>
<dbReference type="PROSITE" id="PS51007">
    <property type="entry name" value="CYTC"/>
    <property type="match status" value="1"/>
</dbReference>
<dbReference type="EMBL" id="AFOY02000010">
    <property type="protein sequence ID" value="EXF94497.1"/>
    <property type="molecule type" value="Genomic_DNA"/>
</dbReference>
<dbReference type="HOGENOM" id="CLU_151296_0_0_6"/>
<feature type="chain" id="PRO_5001457455" evidence="5">
    <location>
        <begin position="20"/>
        <end position="111"/>
    </location>
</feature>
<protein>
    <submittedName>
        <fullName evidence="7">Cytochrome C</fullName>
    </submittedName>
</protein>
<accession>A0A010TB27</accession>
<dbReference type="GO" id="GO:0046872">
    <property type="term" value="F:metal ion binding"/>
    <property type="evidence" value="ECO:0007669"/>
    <property type="project" value="UniProtKB-KW"/>
</dbReference>
<dbReference type="eggNOG" id="COG2010">
    <property type="taxonomic scope" value="Bacteria"/>
</dbReference>
<dbReference type="RefSeq" id="WP_019692775.1">
    <property type="nucleotide sequence ID" value="NZ_AFOY02000010.1"/>
</dbReference>
<keyword evidence="2 4" id="KW-0479">Metal-binding</keyword>
<feature type="signal peptide" evidence="5">
    <location>
        <begin position="1"/>
        <end position="19"/>
    </location>
</feature>
<dbReference type="OrthoDB" id="8689082at2"/>
<evidence type="ECO:0000256" key="5">
    <source>
        <dbReference type="SAM" id="SignalP"/>
    </source>
</evidence>
<keyword evidence="3 4" id="KW-0408">Iron</keyword>
<sequence>MKHAFFAMMALLFCSSTIASSPDGEALYQENCSACHGPRGVGGSAPKLAGDASEWKSKMFERAVLNGIDDHGKPLKAPMPHWNVVSFKSDNGATPNKLEIDAIQHYLHKQK</sequence>
<reference evidence="7 8" key="1">
    <citation type="journal article" date="2011" name="J. Bacteriol.">
        <title>Draft genome sequence of the polycyclic aromatic hydrocarbon-degrading, genetically engineered bioluminescent bioreporter Pseudomonas fluorescens HK44.</title>
        <authorList>
            <person name="Chauhan A."/>
            <person name="Layton A.C."/>
            <person name="Williams D.E."/>
            <person name="Smartt A.E."/>
            <person name="Ripp S."/>
            <person name="Karpinets T.V."/>
            <person name="Brown S.D."/>
            <person name="Sayler G.S."/>
        </authorList>
    </citation>
    <scope>NUCLEOTIDE SEQUENCE [LARGE SCALE GENOMIC DNA]</scope>
    <source>
        <strain evidence="7 8">HK44</strain>
    </source>
</reference>
<evidence type="ECO:0000256" key="2">
    <source>
        <dbReference type="ARBA" id="ARBA00022723"/>
    </source>
</evidence>
<dbReference type="Proteomes" id="UP000022611">
    <property type="component" value="Unassembled WGS sequence"/>
</dbReference>
<feature type="domain" description="Cytochrome c" evidence="6">
    <location>
        <begin position="19"/>
        <end position="111"/>
    </location>
</feature>
<dbReference type="InterPro" id="IPR009056">
    <property type="entry name" value="Cyt_c-like_dom"/>
</dbReference>
<keyword evidence="1 4" id="KW-0349">Heme</keyword>
<dbReference type="Gene3D" id="1.10.760.10">
    <property type="entry name" value="Cytochrome c-like domain"/>
    <property type="match status" value="1"/>
</dbReference>
<evidence type="ECO:0000256" key="3">
    <source>
        <dbReference type="ARBA" id="ARBA00023004"/>
    </source>
</evidence>